<dbReference type="EMBL" id="JADRCR010000002">
    <property type="protein sequence ID" value="MBK5143505.1"/>
    <property type="molecule type" value="Genomic_DNA"/>
</dbReference>
<name>A0ABS1IP27_9GAMM</name>
<gene>
    <name evidence="2" type="ORF">I2494_07200</name>
</gene>
<dbReference type="InterPro" id="IPR054191">
    <property type="entry name" value="DUF6896"/>
</dbReference>
<comment type="caution">
    <text evidence="2">The sequence shown here is derived from an EMBL/GenBank/DDBJ whole genome shotgun (WGS) entry which is preliminary data.</text>
</comment>
<evidence type="ECO:0000259" key="1">
    <source>
        <dbReference type="Pfam" id="PF21837"/>
    </source>
</evidence>
<accession>A0ABS1IP27</accession>
<feature type="domain" description="DUF6896" evidence="1">
    <location>
        <begin position="5"/>
        <end position="131"/>
    </location>
</feature>
<dbReference type="RefSeq" id="WP_218466396.1">
    <property type="nucleotide sequence ID" value="NZ_JADRCR010000002.1"/>
</dbReference>
<evidence type="ECO:0000313" key="2">
    <source>
        <dbReference type="EMBL" id="MBK5143505.1"/>
    </source>
</evidence>
<protein>
    <recommendedName>
        <fullName evidence="1">DUF6896 domain-containing protein</fullName>
    </recommendedName>
</protein>
<sequence>MDDELLRLIKLFQRSVKQLFEQVADYYDITLPVTNTDWLAIDIPVPAILPNGIRCFKHGFGIAMHQDGSVTNFDLGDNGEIDGFTASGLAGFIESHRIDTDLTDMKMIQPLIDQGVDRGKIRFSGYINYYLN</sequence>
<dbReference type="Pfam" id="PF21837">
    <property type="entry name" value="DUF6896"/>
    <property type="match status" value="1"/>
</dbReference>
<proteinExistence type="predicted"/>
<keyword evidence="3" id="KW-1185">Reference proteome</keyword>
<evidence type="ECO:0000313" key="3">
    <source>
        <dbReference type="Proteomes" id="UP001296921"/>
    </source>
</evidence>
<organism evidence="2 3">
    <name type="scientific">Limnobaculum allomyrinae</name>
    <dbReference type="NCBI Taxonomy" id="2791986"/>
    <lineage>
        <taxon>Bacteria</taxon>
        <taxon>Pseudomonadati</taxon>
        <taxon>Pseudomonadota</taxon>
        <taxon>Gammaproteobacteria</taxon>
        <taxon>Enterobacterales</taxon>
        <taxon>Budviciaceae</taxon>
        <taxon>Limnobaculum</taxon>
    </lineage>
</organism>
<reference evidence="2 3" key="1">
    <citation type="submission" date="2020-11" db="EMBL/GenBank/DDBJ databases">
        <title>Insectihabitans protaetiae gen. nov. sp. nov. and Insectihabitans allomyrinae sp. nov., isolated from larvae of Protaetia brevitarsis seulensis and Allomyrina dichotoma, respectively.</title>
        <authorList>
            <person name="Lee S.D."/>
            <person name="Byeon Y.-S."/>
            <person name="Kim S.-M."/>
            <person name="Yang H.L."/>
            <person name="Kim I.S."/>
        </authorList>
    </citation>
    <scope>NUCLEOTIDE SEQUENCE [LARGE SCALE GENOMIC DNA]</scope>
    <source>
        <strain evidence="2 3">BWR-B9</strain>
    </source>
</reference>
<dbReference type="Proteomes" id="UP001296921">
    <property type="component" value="Unassembled WGS sequence"/>
</dbReference>